<feature type="chain" id="PRO_5016945809" description="Cellulase" evidence="11">
    <location>
        <begin position="21"/>
        <end position="559"/>
    </location>
</feature>
<dbReference type="EMBL" id="UHJL01000002">
    <property type="protein sequence ID" value="SUQ24596.1"/>
    <property type="molecule type" value="Genomic_DNA"/>
</dbReference>
<dbReference type="RefSeq" id="WP_109573020.1">
    <property type="nucleotide sequence ID" value="NZ_UHJL01000002.1"/>
</dbReference>
<feature type="signal peptide" evidence="11">
    <location>
        <begin position="1"/>
        <end position="20"/>
    </location>
</feature>
<evidence type="ECO:0000256" key="5">
    <source>
        <dbReference type="ARBA" id="ARBA00023001"/>
    </source>
</evidence>
<evidence type="ECO:0000256" key="8">
    <source>
        <dbReference type="ARBA" id="ARBA00023326"/>
    </source>
</evidence>
<dbReference type="InterPro" id="IPR036908">
    <property type="entry name" value="RlpA-like_sf"/>
</dbReference>
<gene>
    <name evidence="13" type="ORF">SAMN05661053_2003</name>
</gene>
<evidence type="ECO:0000256" key="3">
    <source>
        <dbReference type="ARBA" id="ARBA00012601"/>
    </source>
</evidence>
<keyword evidence="6" id="KW-0119">Carbohydrate metabolism</keyword>
<comment type="similarity">
    <text evidence="2">Belongs to the glycosyl hydrolase 45 (cellulase K) family.</text>
</comment>
<dbReference type="Gene3D" id="2.40.40.10">
    <property type="entry name" value="RlpA-like domain"/>
    <property type="match status" value="1"/>
</dbReference>
<feature type="region of interest" description="Disordered" evidence="10">
    <location>
        <begin position="261"/>
        <end position="323"/>
    </location>
</feature>
<name>A0A380S7P2_FIBSU</name>
<dbReference type="AlphaFoldDB" id="A0A380S7P2"/>
<keyword evidence="7" id="KW-0326">Glycosidase</keyword>
<dbReference type="Pfam" id="PF02015">
    <property type="entry name" value="Glyco_hydro_45"/>
    <property type="match status" value="1"/>
</dbReference>
<dbReference type="Proteomes" id="UP000255423">
    <property type="component" value="Unassembled WGS sequence"/>
</dbReference>
<evidence type="ECO:0000313" key="14">
    <source>
        <dbReference type="Proteomes" id="UP000255423"/>
    </source>
</evidence>
<feature type="region of interest" description="Disordered" evidence="10">
    <location>
        <begin position="137"/>
        <end position="213"/>
    </location>
</feature>
<evidence type="ECO:0000256" key="11">
    <source>
        <dbReference type="SAM" id="SignalP"/>
    </source>
</evidence>
<dbReference type="PANTHER" id="PTHR39730">
    <property type="entry name" value="ENDOGLUCANASE 1"/>
    <property type="match status" value="1"/>
</dbReference>
<evidence type="ECO:0000259" key="12">
    <source>
        <dbReference type="PROSITE" id="PS01140"/>
    </source>
</evidence>
<sequence>MKNRLFKTLTIFGLSLLAWNCSEDLSSATQAAASNLPFTQAKPALEVDQTCWMLTTGSQIFLIVPNGTSTYLVTNEASVAVGTFDVATGTIVDASGSAVVTNVKLETLPVVNPDKTITYTDGSKATIYGETILLPGGIDPNASTTTPGTSVTASSSSVYNPGTTLPTVSSSSAKTQTPTPVASSSSQKTQQPVASSSSQQQPKSSATTSNKQCNGQCYDSASGKCVAYYDQMTGSKGEKYAYDNDCKVNCYYDPENKNCQNMTGSTPSQQPKSSSSVKSSSSQQQQQAKSSSSQQQQQPKSSSSQPKSSSSQQQQQNNPNASAEEAKYLNAGAGGQQGFATRYWDCCMPHCSWPEHGGAAKTCDAKGKTPIGNTNGSICSGGQGTTCTSQIPIIVSDKLAYAFAATPGNDATCGKCFALTFTGTGKYETKANHQALKGKTLVVMASNIGYDVQGGQFDIMIPGGGFGAFNGCSQMGWNIPSNSTTYGGLLSDCEKEVGYNGDLLNKRKQCLTEKCNSAFASDTQAKEGCLFLATWMEAAGNPNHTYKEVECPSALKAKF</sequence>
<evidence type="ECO:0000256" key="10">
    <source>
        <dbReference type="SAM" id="MobiDB-lite"/>
    </source>
</evidence>
<keyword evidence="5" id="KW-0136">Cellulose degradation</keyword>
<dbReference type="InterPro" id="IPR052288">
    <property type="entry name" value="GH45_Enzymes"/>
</dbReference>
<evidence type="ECO:0000256" key="4">
    <source>
        <dbReference type="ARBA" id="ARBA00022801"/>
    </source>
</evidence>
<protein>
    <recommendedName>
        <fullName evidence="3 9">Cellulase</fullName>
        <ecNumber evidence="3 9">3.2.1.4</ecNumber>
    </recommendedName>
</protein>
<dbReference type="PROSITE" id="PS01140">
    <property type="entry name" value="GLYCOSYL_HYDROL_F45"/>
    <property type="match status" value="1"/>
</dbReference>
<proteinExistence type="inferred from homology"/>
<dbReference type="PANTHER" id="PTHR39730:SF1">
    <property type="entry name" value="ENDOGLUCANASE 1"/>
    <property type="match status" value="1"/>
</dbReference>
<evidence type="ECO:0000256" key="2">
    <source>
        <dbReference type="ARBA" id="ARBA00007793"/>
    </source>
</evidence>
<feature type="active site" description="Nucleophile" evidence="9">
    <location>
        <position position="345"/>
    </location>
</feature>
<evidence type="ECO:0000256" key="6">
    <source>
        <dbReference type="ARBA" id="ARBA00023277"/>
    </source>
</evidence>
<comment type="catalytic activity">
    <reaction evidence="1 9">
        <text>Endohydrolysis of (1-&gt;4)-beta-D-glucosidic linkages in cellulose, lichenin and cereal beta-D-glucans.</text>
        <dbReference type="EC" id="3.2.1.4"/>
    </reaction>
</comment>
<keyword evidence="4 13" id="KW-0378">Hydrolase</keyword>
<keyword evidence="11" id="KW-0732">Signal</keyword>
<dbReference type="GO" id="GO:0030245">
    <property type="term" value="P:cellulose catabolic process"/>
    <property type="evidence" value="ECO:0007669"/>
    <property type="project" value="UniProtKB-KW"/>
</dbReference>
<feature type="compositionally biased region" description="Polar residues" evidence="10">
    <location>
        <begin position="141"/>
        <end position="189"/>
    </location>
</feature>
<evidence type="ECO:0000256" key="1">
    <source>
        <dbReference type="ARBA" id="ARBA00000966"/>
    </source>
</evidence>
<feature type="compositionally biased region" description="Low complexity" evidence="10">
    <location>
        <begin position="267"/>
        <end position="316"/>
    </location>
</feature>
<dbReference type="InterPro" id="IPR000334">
    <property type="entry name" value="Glyco_hydro_45"/>
</dbReference>
<feature type="domain" description="Glycosyl hydrolases family 45 active site" evidence="12">
    <location>
        <begin position="340"/>
        <end position="351"/>
    </location>
</feature>
<reference evidence="13 14" key="1">
    <citation type="submission" date="2017-08" db="EMBL/GenBank/DDBJ databases">
        <authorList>
            <person name="de Groot N.N."/>
        </authorList>
    </citation>
    <scope>NUCLEOTIDE SEQUENCE [LARGE SCALE GENOMIC DNA]</scope>
    <source>
        <strain evidence="13 14">HM2</strain>
    </source>
</reference>
<evidence type="ECO:0000256" key="7">
    <source>
        <dbReference type="ARBA" id="ARBA00023295"/>
    </source>
</evidence>
<dbReference type="GO" id="GO:0008810">
    <property type="term" value="F:cellulase activity"/>
    <property type="evidence" value="ECO:0007669"/>
    <property type="project" value="UniProtKB-EC"/>
</dbReference>
<dbReference type="SUPFAM" id="SSF50685">
    <property type="entry name" value="Barwin-like endoglucanases"/>
    <property type="match status" value="1"/>
</dbReference>
<evidence type="ECO:0000256" key="9">
    <source>
        <dbReference type="PROSITE-ProRule" id="PRU10069"/>
    </source>
</evidence>
<feature type="compositionally biased region" description="Low complexity" evidence="10">
    <location>
        <begin position="190"/>
        <end position="209"/>
    </location>
</feature>
<evidence type="ECO:0000313" key="13">
    <source>
        <dbReference type="EMBL" id="SUQ24596.1"/>
    </source>
</evidence>
<organism evidence="13 14">
    <name type="scientific">Fibrobacter succinogenes</name>
    <name type="common">Bacteroides succinogenes</name>
    <dbReference type="NCBI Taxonomy" id="833"/>
    <lineage>
        <taxon>Bacteria</taxon>
        <taxon>Pseudomonadati</taxon>
        <taxon>Fibrobacterota</taxon>
        <taxon>Fibrobacteria</taxon>
        <taxon>Fibrobacterales</taxon>
        <taxon>Fibrobacteraceae</taxon>
        <taxon>Fibrobacter</taxon>
    </lineage>
</organism>
<dbReference type="EC" id="3.2.1.4" evidence="3 9"/>
<keyword evidence="8" id="KW-0624">Polysaccharide degradation</keyword>
<accession>A0A380S7P2</accession>